<dbReference type="Gene3D" id="3.30.70.970">
    <property type="entry name" value="RraB-like"/>
    <property type="match status" value="1"/>
</dbReference>
<reference evidence="2 3" key="1">
    <citation type="submission" date="2024-02" db="EMBL/GenBank/DDBJ databases">
        <title>Haloferula sargassicola NBRC 104335.</title>
        <authorList>
            <person name="Ichikawa N."/>
            <person name="Katano-Makiyama Y."/>
            <person name="Hidaka K."/>
        </authorList>
    </citation>
    <scope>NUCLEOTIDE SEQUENCE [LARGE SCALE GENOMIC DNA]</scope>
    <source>
        <strain evidence="2 3">NBRC 104335</strain>
    </source>
</reference>
<evidence type="ECO:0000313" key="3">
    <source>
        <dbReference type="Proteomes" id="UP001476282"/>
    </source>
</evidence>
<name>A0ABP9UWS6_9BACT</name>
<gene>
    <name evidence="2" type="ORF">Hsar01_04099</name>
</gene>
<dbReference type="InterPro" id="IPR036701">
    <property type="entry name" value="RraB-like_sf"/>
</dbReference>
<evidence type="ECO:0000313" key="2">
    <source>
        <dbReference type="EMBL" id="GAA5484846.1"/>
    </source>
</evidence>
<protein>
    <recommendedName>
        <fullName evidence="1">Regulator of ribonuclease activity B domain-containing protein</fullName>
    </recommendedName>
</protein>
<dbReference type="EMBL" id="BAABRI010000043">
    <property type="protein sequence ID" value="GAA5484846.1"/>
    <property type="molecule type" value="Genomic_DNA"/>
</dbReference>
<comment type="caution">
    <text evidence="2">The sequence shown here is derived from an EMBL/GenBank/DDBJ whole genome shotgun (WGS) entry which is preliminary data.</text>
</comment>
<dbReference type="Pfam" id="PF06877">
    <property type="entry name" value="RraB"/>
    <property type="match status" value="1"/>
</dbReference>
<dbReference type="InterPro" id="IPR009671">
    <property type="entry name" value="RraB_dom"/>
</dbReference>
<organism evidence="2 3">
    <name type="scientific">Haloferula sargassicola</name>
    <dbReference type="NCBI Taxonomy" id="490096"/>
    <lineage>
        <taxon>Bacteria</taxon>
        <taxon>Pseudomonadati</taxon>
        <taxon>Verrucomicrobiota</taxon>
        <taxon>Verrucomicrobiia</taxon>
        <taxon>Verrucomicrobiales</taxon>
        <taxon>Verrucomicrobiaceae</taxon>
        <taxon>Haloferula</taxon>
    </lineage>
</organism>
<dbReference type="Proteomes" id="UP001476282">
    <property type="component" value="Unassembled WGS sequence"/>
</dbReference>
<dbReference type="SUPFAM" id="SSF89946">
    <property type="entry name" value="Hypothetical protein VC0424"/>
    <property type="match status" value="1"/>
</dbReference>
<sequence length="98" mass="10987">MEQLRGYGVTDESKLKLEYFFYTNTKEKAESLAKELAGRGYIGDFDVAASDSSQFVITGWTPPMAMSDEVVVGWTGEMCEIGYKFDCEFDGWGTNPNQ</sequence>
<keyword evidence="3" id="KW-1185">Reference proteome</keyword>
<evidence type="ECO:0000259" key="1">
    <source>
        <dbReference type="Pfam" id="PF06877"/>
    </source>
</evidence>
<proteinExistence type="predicted"/>
<feature type="domain" description="Regulator of ribonuclease activity B" evidence="1">
    <location>
        <begin position="2"/>
        <end position="94"/>
    </location>
</feature>
<accession>A0ABP9UWS6</accession>